<organism evidence="3 4">
    <name type="scientific">Botrytis paeoniae</name>
    <dbReference type="NCBI Taxonomy" id="278948"/>
    <lineage>
        <taxon>Eukaryota</taxon>
        <taxon>Fungi</taxon>
        <taxon>Dikarya</taxon>
        <taxon>Ascomycota</taxon>
        <taxon>Pezizomycotina</taxon>
        <taxon>Leotiomycetes</taxon>
        <taxon>Helotiales</taxon>
        <taxon>Sclerotiniaceae</taxon>
        <taxon>Botrytis</taxon>
    </lineage>
</organism>
<dbReference type="Proteomes" id="UP000297910">
    <property type="component" value="Unassembled WGS sequence"/>
</dbReference>
<reference evidence="3 4" key="1">
    <citation type="submission" date="2017-12" db="EMBL/GenBank/DDBJ databases">
        <title>Comparative genomics of Botrytis spp.</title>
        <authorList>
            <person name="Valero-Jimenez C.A."/>
            <person name="Tapia P."/>
            <person name="Veloso J."/>
            <person name="Silva-Moreno E."/>
            <person name="Staats M."/>
            <person name="Valdes J.H."/>
            <person name="Van Kan J.A.L."/>
        </authorList>
    </citation>
    <scope>NUCLEOTIDE SEQUENCE [LARGE SCALE GENOMIC DNA]</scope>
    <source>
        <strain evidence="3 4">Bp0003</strain>
    </source>
</reference>
<accession>A0A4Z1FX18</accession>
<feature type="region of interest" description="Disordered" evidence="1">
    <location>
        <begin position="275"/>
        <end position="294"/>
    </location>
</feature>
<name>A0A4Z1FX18_9HELO</name>
<dbReference type="AlphaFoldDB" id="A0A4Z1FX18"/>
<dbReference type="EMBL" id="PQXI01000030">
    <property type="protein sequence ID" value="TGO28238.1"/>
    <property type="molecule type" value="Genomic_DNA"/>
</dbReference>
<comment type="caution">
    <text evidence="3">The sequence shown here is derived from an EMBL/GenBank/DDBJ whole genome shotgun (WGS) entry which is preliminary data.</text>
</comment>
<keyword evidence="2" id="KW-1133">Transmembrane helix</keyword>
<protein>
    <submittedName>
        <fullName evidence="3">Uncharacterized protein</fullName>
    </submittedName>
</protein>
<keyword evidence="2" id="KW-0812">Transmembrane</keyword>
<keyword evidence="4" id="KW-1185">Reference proteome</keyword>
<sequence>MTTPPAASTTDQFLSLTYPNSSRTTPWNNTEYSTQSWSIYSNSGAEPITSSILHFITSSIPVSIGIVPPSTILTKCSGANNDNTLMAAGPSVVTVTSISTFTAVRISVYAVSYSSSNIPHPSDSLSLFTTTSTAVTNSPESSSITSPLYAASSTSLSPTTSTSHPSGTTTNTKLIAWGATGGVAFILVFALVSWFLRRRRKRVNKKNSKPITTPLFTRLPWKKKSKEIPRISLSSYPFKGMAPSTSNASEEGVNETWSASLSDYRNLGLTDVSKLELNNNSEPSNQKPTHLSGY</sequence>
<feature type="compositionally biased region" description="Polar residues" evidence="1">
    <location>
        <begin position="276"/>
        <end position="294"/>
    </location>
</feature>
<evidence type="ECO:0000313" key="4">
    <source>
        <dbReference type="Proteomes" id="UP000297910"/>
    </source>
</evidence>
<proteinExistence type="predicted"/>
<evidence type="ECO:0000256" key="2">
    <source>
        <dbReference type="SAM" id="Phobius"/>
    </source>
</evidence>
<evidence type="ECO:0000313" key="3">
    <source>
        <dbReference type="EMBL" id="TGO28238.1"/>
    </source>
</evidence>
<keyword evidence="2" id="KW-0472">Membrane</keyword>
<gene>
    <name evidence="3" type="ORF">BPAE_0030g00240</name>
</gene>
<evidence type="ECO:0000256" key="1">
    <source>
        <dbReference type="SAM" id="MobiDB-lite"/>
    </source>
</evidence>
<feature type="transmembrane region" description="Helical" evidence="2">
    <location>
        <begin position="174"/>
        <end position="196"/>
    </location>
</feature>